<evidence type="ECO:0000256" key="1">
    <source>
        <dbReference type="ARBA" id="ARBA00010088"/>
    </source>
</evidence>
<dbReference type="AlphaFoldDB" id="A0A2G8L4U1"/>
<dbReference type="InterPro" id="IPR000639">
    <property type="entry name" value="Epox_hydrolase-like"/>
</dbReference>
<feature type="domain" description="AB hydrolase-1" evidence="3">
    <location>
        <begin position="1"/>
        <end position="74"/>
    </location>
</feature>
<dbReference type="GO" id="GO:0097176">
    <property type="term" value="P:epoxide metabolic process"/>
    <property type="evidence" value="ECO:0007669"/>
    <property type="project" value="TreeGrafter"/>
</dbReference>
<evidence type="ECO:0000259" key="3">
    <source>
        <dbReference type="Pfam" id="PF00561"/>
    </source>
</evidence>
<reference evidence="4 5" key="1">
    <citation type="journal article" date="2017" name="PLoS Biol.">
        <title>The sea cucumber genome provides insights into morphological evolution and visceral regeneration.</title>
        <authorList>
            <person name="Zhang X."/>
            <person name="Sun L."/>
            <person name="Yuan J."/>
            <person name="Sun Y."/>
            <person name="Gao Y."/>
            <person name="Zhang L."/>
            <person name="Li S."/>
            <person name="Dai H."/>
            <person name="Hamel J.F."/>
            <person name="Liu C."/>
            <person name="Yu Y."/>
            <person name="Liu S."/>
            <person name="Lin W."/>
            <person name="Guo K."/>
            <person name="Jin S."/>
            <person name="Xu P."/>
            <person name="Storey K.B."/>
            <person name="Huan P."/>
            <person name="Zhang T."/>
            <person name="Zhou Y."/>
            <person name="Zhang J."/>
            <person name="Lin C."/>
            <person name="Li X."/>
            <person name="Xing L."/>
            <person name="Huo D."/>
            <person name="Sun M."/>
            <person name="Wang L."/>
            <person name="Mercier A."/>
            <person name="Li F."/>
            <person name="Yang H."/>
            <person name="Xiang J."/>
        </authorList>
    </citation>
    <scope>NUCLEOTIDE SEQUENCE [LARGE SCALE GENOMIC DNA]</scope>
    <source>
        <strain evidence="4">Shaxun</strain>
        <tissue evidence="4">Muscle</tissue>
    </source>
</reference>
<dbReference type="PRINTS" id="PR00412">
    <property type="entry name" value="EPOXHYDRLASE"/>
</dbReference>
<dbReference type="Gene3D" id="3.40.50.1820">
    <property type="entry name" value="alpha/beta hydrolase"/>
    <property type="match status" value="1"/>
</dbReference>
<comment type="similarity">
    <text evidence="1">Belongs to the peptidase S33 family.</text>
</comment>
<dbReference type="Proteomes" id="UP000230750">
    <property type="component" value="Unassembled WGS sequence"/>
</dbReference>
<dbReference type="OrthoDB" id="7130006at2759"/>
<protein>
    <submittedName>
        <fullName evidence="4">Putative epoxide hydrolase 1-like</fullName>
    </submittedName>
</protein>
<evidence type="ECO:0000313" key="4">
    <source>
        <dbReference type="EMBL" id="PIK55289.1"/>
    </source>
</evidence>
<name>A0A2G8L4U1_STIJA</name>
<accession>A0A2G8L4U1</accession>
<sequence>MVHGWPGSFYEFYKIIPMLTDPTQYGGKDSDYFEVICPSLPGYGFSEAPHRPDFDPRDAARIFHILMHERLGSKTTTFKVAIGELQ</sequence>
<dbReference type="PANTHER" id="PTHR21661:SF35">
    <property type="entry name" value="EPOXIDE HYDROLASE"/>
    <property type="match status" value="1"/>
</dbReference>
<dbReference type="GO" id="GO:0004301">
    <property type="term" value="F:epoxide hydrolase activity"/>
    <property type="evidence" value="ECO:0007669"/>
    <property type="project" value="TreeGrafter"/>
</dbReference>
<dbReference type="STRING" id="307972.A0A2G8L4U1"/>
<comment type="caution">
    <text evidence="4">The sequence shown here is derived from an EMBL/GenBank/DDBJ whole genome shotgun (WGS) entry which is preliminary data.</text>
</comment>
<keyword evidence="5" id="KW-1185">Reference proteome</keyword>
<evidence type="ECO:0000313" key="5">
    <source>
        <dbReference type="Proteomes" id="UP000230750"/>
    </source>
</evidence>
<dbReference type="SUPFAM" id="SSF53474">
    <property type="entry name" value="alpha/beta-Hydrolases"/>
    <property type="match status" value="1"/>
</dbReference>
<dbReference type="EMBL" id="MRZV01000221">
    <property type="protein sequence ID" value="PIK55289.1"/>
    <property type="molecule type" value="Genomic_DNA"/>
</dbReference>
<dbReference type="Pfam" id="PF00561">
    <property type="entry name" value="Abhydrolase_1"/>
    <property type="match status" value="1"/>
</dbReference>
<dbReference type="PANTHER" id="PTHR21661">
    <property type="entry name" value="EPOXIDE HYDROLASE 1-RELATED"/>
    <property type="match status" value="1"/>
</dbReference>
<gene>
    <name evidence="4" type="ORF">BSL78_07808</name>
</gene>
<dbReference type="InterPro" id="IPR000073">
    <property type="entry name" value="AB_hydrolase_1"/>
</dbReference>
<dbReference type="InterPro" id="IPR029058">
    <property type="entry name" value="AB_hydrolase_fold"/>
</dbReference>
<evidence type="ECO:0000256" key="2">
    <source>
        <dbReference type="ARBA" id="ARBA00022801"/>
    </source>
</evidence>
<proteinExistence type="inferred from homology"/>
<keyword evidence="2 4" id="KW-0378">Hydrolase</keyword>
<organism evidence="4 5">
    <name type="scientific">Stichopus japonicus</name>
    <name type="common">Sea cucumber</name>
    <dbReference type="NCBI Taxonomy" id="307972"/>
    <lineage>
        <taxon>Eukaryota</taxon>
        <taxon>Metazoa</taxon>
        <taxon>Echinodermata</taxon>
        <taxon>Eleutherozoa</taxon>
        <taxon>Echinozoa</taxon>
        <taxon>Holothuroidea</taxon>
        <taxon>Aspidochirotacea</taxon>
        <taxon>Aspidochirotida</taxon>
        <taxon>Stichopodidae</taxon>
        <taxon>Apostichopus</taxon>
    </lineage>
</organism>